<dbReference type="InterPro" id="IPR000868">
    <property type="entry name" value="Isochorismatase-like_dom"/>
</dbReference>
<dbReference type="EMBL" id="JAINUY010000003">
    <property type="protein sequence ID" value="MBZ4035431.1"/>
    <property type="molecule type" value="Genomic_DNA"/>
</dbReference>
<dbReference type="InterPro" id="IPR036380">
    <property type="entry name" value="Isochorismatase-like_sf"/>
</dbReference>
<keyword evidence="4" id="KW-1185">Reference proteome</keyword>
<feature type="domain" description="Isochorismatase-like" evidence="2">
    <location>
        <begin position="8"/>
        <end position="141"/>
    </location>
</feature>
<protein>
    <submittedName>
        <fullName evidence="3">Isochorismatase family protein</fullName>
    </submittedName>
</protein>
<name>A0A9X1HAY1_9FLAO</name>
<dbReference type="GO" id="GO:0016787">
    <property type="term" value="F:hydrolase activity"/>
    <property type="evidence" value="ECO:0007669"/>
    <property type="project" value="UniProtKB-KW"/>
</dbReference>
<dbReference type="InterPro" id="IPR050272">
    <property type="entry name" value="Isochorismatase-like_hydrls"/>
</dbReference>
<dbReference type="AlphaFoldDB" id="A0A9X1HAY1"/>
<evidence type="ECO:0000259" key="2">
    <source>
        <dbReference type="Pfam" id="PF00857"/>
    </source>
</evidence>
<sequence length="153" mass="17521">MKRKYTKSALLLIDIQNDYFYKGKMELSESYEIASIAKKMLHDFRKKRKTVIHIQHIALHKGASFFVSGTHGAQIYEEVAPLEGETIIIKNTTNSFSGTDLFDYLNTKKIEHLTIVGMMNNMLNDSTVRTAKDLGFKVEVVCNEYASNNQFVF</sequence>
<proteinExistence type="predicted"/>
<accession>A0A9X1HAY1</accession>
<dbReference type="PANTHER" id="PTHR43540">
    <property type="entry name" value="PEROXYUREIDOACRYLATE/UREIDOACRYLATE AMIDOHYDROLASE-RELATED"/>
    <property type="match status" value="1"/>
</dbReference>
<gene>
    <name evidence="3" type="ORF">K6T82_11685</name>
</gene>
<dbReference type="Pfam" id="PF00857">
    <property type="entry name" value="Isochorismatase"/>
    <property type="match status" value="1"/>
</dbReference>
<evidence type="ECO:0000313" key="4">
    <source>
        <dbReference type="Proteomes" id="UP001139366"/>
    </source>
</evidence>
<dbReference type="SUPFAM" id="SSF52499">
    <property type="entry name" value="Isochorismatase-like hydrolases"/>
    <property type="match status" value="1"/>
</dbReference>
<evidence type="ECO:0000313" key="3">
    <source>
        <dbReference type="EMBL" id="MBZ4035431.1"/>
    </source>
</evidence>
<dbReference type="PANTHER" id="PTHR43540:SF1">
    <property type="entry name" value="ISOCHORISMATASE HYDROLASE"/>
    <property type="match status" value="1"/>
</dbReference>
<dbReference type="Gene3D" id="3.40.50.850">
    <property type="entry name" value="Isochorismatase-like"/>
    <property type="match status" value="1"/>
</dbReference>
<comment type="caution">
    <text evidence="3">The sequence shown here is derived from an EMBL/GenBank/DDBJ whole genome shotgun (WGS) entry which is preliminary data.</text>
</comment>
<reference evidence="3 4" key="1">
    <citation type="journal article" date="2023" name="Antonie Van Leeuwenhoek">
        <title>Flavobacterium potami sp. nov., a multi-metal resistance genes harbouring bacterium isolated from shallow river silt.</title>
        <authorList>
            <person name="Li S."/>
            <person name="Mao S."/>
            <person name="Mu W."/>
            <person name="Guo B."/>
            <person name="Li C."/>
            <person name="Zhu Q."/>
            <person name="Hou X."/>
            <person name="Zhao Y."/>
            <person name="Wei S."/>
            <person name="Liu H."/>
            <person name="Liu A."/>
        </authorList>
    </citation>
    <scope>NUCLEOTIDE SEQUENCE [LARGE SCALE GENOMIC DNA]</scope>
    <source>
        <strain evidence="3 4">17A</strain>
    </source>
</reference>
<organism evidence="3 4">
    <name type="scientific">Flavobacterium potami</name>
    <dbReference type="NCBI Taxonomy" id="2872310"/>
    <lineage>
        <taxon>Bacteria</taxon>
        <taxon>Pseudomonadati</taxon>
        <taxon>Bacteroidota</taxon>
        <taxon>Flavobacteriia</taxon>
        <taxon>Flavobacteriales</taxon>
        <taxon>Flavobacteriaceae</taxon>
        <taxon>Flavobacterium</taxon>
    </lineage>
</organism>
<dbReference type="RefSeq" id="WP_223706057.1">
    <property type="nucleotide sequence ID" value="NZ_JAINUY010000003.1"/>
</dbReference>
<evidence type="ECO:0000256" key="1">
    <source>
        <dbReference type="ARBA" id="ARBA00022801"/>
    </source>
</evidence>
<dbReference type="Proteomes" id="UP001139366">
    <property type="component" value="Unassembled WGS sequence"/>
</dbReference>
<keyword evidence="1" id="KW-0378">Hydrolase</keyword>